<dbReference type="AlphaFoldDB" id="A0A0D9XSR2"/>
<name>A0A0D9XSR2_9ORYZ</name>
<accession>A0A0D9XSR2</accession>
<evidence type="ECO:0000313" key="3">
    <source>
        <dbReference type="Proteomes" id="UP000032180"/>
    </source>
</evidence>
<evidence type="ECO:0000313" key="2">
    <source>
        <dbReference type="EnsemblPlants" id="LPERR11G12600.1"/>
    </source>
</evidence>
<feature type="region of interest" description="Disordered" evidence="1">
    <location>
        <begin position="56"/>
        <end position="90"/>
    </location>
</feature>
<dbReference type="Gramene" id="LPERR11G12600.1">
    <property type="protein sequence ID" value="LPERR11G12600.1"/>
    <property type="gene ID" value="LPERR11G12600"/>
</dbReference>
<reference evidence="2" key="3">
    <citation type="submission" date="2015-04" db="UniProtKB">
        <authorList>
            <consortium name="EnsemblPlants"/>
        </authorList>
    </citation>
    <scope>IDENTIFICATION</scope>
</reference>
<protein>
    <submittedName>
        <fullName evidence="2">Uncharacterized protein</fullName>
    </submittedName>
</protein>
<evidence type="ECO:0000256" key="1">
    <source>
        <dbReference type="SAM" id="MobiDB-lite"/>
    </source>
</evidence>
<keyword evidence="3" id="KW-1185">Reference proteome</keyword>
<reference evidence="2 3" key="1">
    <citation type="submission" date="2012-08" db="EMBL/GenBank/DDBJ databases">
        <title>Oryza genome evolution.</title>
        <authorList>
            <person name="Wing R.A."/>
        </authorList>
    </citation>
    <scope>NUCLEOTIDE SEQUENCE</scope>
</reference>
<sequence length="135" mass="13912">MTLLGVGRRWEPPPQAPPASGAPLMVMPGEAGRSVPTASAATVLRTLRADLALGSSVPAASQAPTSVSPDAPSKVAPRSPPVTTSWRRPAGNDLPVLGVDCAPADWGPLVGDNARALAHNLIARELSEMLRILGW</sequence>
<dbReference type="Proteomes" id="UP000032180">
    <property type="component" value="Chromosome 11"/>
</dbReference>
<reference evidence="3" key="2">
    <citation type="submission" date="2013-12" db="EMBL/GenBank/DDBJ databases">
        <authorList>
            <person name="Yu Y."/>
            <person name="Lee S."/>
            <person name="de Baynast K."/>
            <person name="Wissotski M."/>
            <person name="Liu L."/>
            <person name="Talag J."/>
            <person name="Goicoechea J."/>
            <person name="Angelova A."/>
            <person name="Jetty R."/>
            <person name="Kudrna D."/>
            <person name="Golser W."/>
            <person name="Rivera L."/>
            <person name="Zhang J."/>
            <person name="Wing R."/>
        </authorList>
    </citation>
    <scope>NUCLEOTIDE SEQUENCE</scope>
</reference>
<feature type="region of interest" description="Disordered" evidence="1">
    <location>
        <begin position="1"/>
        <end position="32"/>
    </location>
</feature>
<dbReference type="EnsemblPlants" id="LPERR11G12600.1">
    <property type="protein sequence ID" value="LPERR11G12600.1"/>
    <property type="gene ID" value="LPERR11G12600"/>
</dbReference>
<dbReference type="HOGENOM" id="CLU_1888741_0_0_1"/>
<feature type="compositionally biased region" description="Polar residues" evidence="1">
    <location>
        <begin position="58"/>
        <end position="68"/>
    </location>
</feature>
<proteinExistence type="predicted"/>
<organism evidence="2 3">
    <name type="scientific">Leersia perrieri</name>
    <dbReference type="NCBI Taxonomy" id="77586"/>
    <lineage>
        <taxon>Eukaryota</taxon>
        <taxon>Viridiplantae</taxon>
        <taxon>Streptophyta</taxon>
        <taxon>Embryophyta</taxon>
        <taxon>Tracheophyta</taxon>
        <taxon>Spermatophyta</taxon>
        <taxon>Magnoliopsida</taxon>
        <taxon>Liliopsida</taxon>
        <taxon>Poales</taxon>
        <taxon>Poaceae</taxon>
        <taxon>BOP clade</taxon>
        <taxon>Oryzoideae</taxon>
        <taxon>Oryzeae</taxon>
        <taxon>Oryzinae</taxon>
        <taxon>Leersia</taxon>
    </lineage>
</organism>